<dbReference type="InterPro" id="IPR000653">
    <property type="entry name" value="DegT/StrS_aminotransferase"/>
</dbReference>
<dbReference type="OrthoDB" id="9804264at2"/>
<keyword evidence="6" id="KW-0808">Transferase</keyword>
<dbReference type="PIRSF" id="PIRSF000390">
    <property type="entry name" value="PLP_StrS"/>
    <property type="match status" value="1"/>
</dbReference>
<feature type="modified residue" description="N6-(pyridoxal phosphate)lysine" evidence="4">
    <location>
        <position position="190"/>
    </location>
</feature>
<evidence type="ECO:0000313" key="6">
    <source>
        <dbReference type="EMBL" id="KAA5824052.1"/>
    </source>
</evidence>
<evidence type="ECO:0000313" key="7">
    <source>
        <dbReference type="EMBL" id="TSJ74529.1"/>
    </source>
</evidence>
<accession>A0A5M7B3N6</accession>
<dbReference type="GO" id="GO:0008483">
    <property type="term" value="F:transaminase activity"/>
    <property type="evidence" value="ECO:0007669"/>
    <property type="project" value="UniProtKB-KW"/>
</dbReference>
<keyword evidence="1 4" id="KW-0663">Pyridoxal phosphate</keyword>
<gene>
    <name evidence="6" type="ORF">F2B50_10560</name>
    <name evidence="7" type="ORF">FPF71_10560</name>
</gene>
<dbReference type="InterPro" id="IPR015424">
    <property type="entry name" value="PyrdxlP-dep_Trfase"/>
</dbReference>
<feature type="active site" description="Proton acceptor" evidence="3">
    <location>
        <position position="190"/>
    </location>
</feature>
<dbReference type="InterPro" id="IPR015421">
    <property type="entry name" value="PyrdxlP-dep_Trfase_major"/>
</dbReference>
<dbReference type="GO" id="GO:0030170">
    <property type="term" value="F:pyridoxal phosphate binding"/>
    <property type="evidence" value="ECO:0007669"/>
    <property type="project" value="TreeGrafter"/>
</dbReference>
<evidence type="ECO:0000256" key="1">
    <source>
        <dbReference type="ARBA" id="ARBA00022898"/>
    </source>
</evidence>
<dbReference type="AlphaFoldDB" id="A0A5M7B3N6"/>
<protein>
    <submittedName>
        <fullName evidence="6">DegT/DnrJ/EryC1/StrS family aminotransferase</fullName>
    </submittedName>
</protein>
<dbReference type="EMBL" id="VMBF01000007">
    <property type="protein sequence ID" value="TSJ74529.1"/>
    <property type="molecule type" value="Genomic_DNA"/>
</dbReference>
<comment type="similarity">
    <text evidence="2 5">Belongs to the DegT/DnrJ/EryC1 family.</text>
</comment>
<dbReference type="EMBL" id="VWRS01000007">
    <property type="protein sequence ID" value="KAA5824052.1"/>
    <property type="molecule type" value="Genomic_DNA"/>
</dbReference>
<reference evidence="6" key="3">
    <citation type="submission" date="2019-09" db="EMBL/GenBank/DDBJ databases">
        <authorList>
            <person name="Zhang D.-C."/>
        </authorList>
    </citation>
    <scope>NUCLEOTIDE SEQUENCE</scope>
    <source>
        <strain evidence="6">RU-4-M-4</strain>
    </source>
</reference>
<keyword evidence="8" id="KW-1185">Reference proteome</keyword>
<dbReference type="Proteomes" id="UP000322315">
    <property type="component" value="Unassembled WGS sequence"/>
</dbReference>
<dbReference type="SUPFAM" id="SSF53383">
    <property type="entry name" value="PLP-dependent transferases"/>
    <property type="match status" value="1"/>
</dbReference>
<dbReference type="Proteomes" id="UP000315145">
    <property type="component" value="Unassembled WGS sequence"/>
</dbReference>
<dbReference type="Gene3D" id="3.90.1150.10">
    <property type="entry name" value="Aspartate Aminotransferase, domain 1"/>
    <property type="match status" value="1"/>
</dbReference>
<reference evidence="6 9" key="1">
    <citation type="journal article" date="2015" name="Int. J. Syst. Evol. Microbiol.">
        <title>Algibacter amylolyticus sp. nov., isolated from intertidal sediment.</title>
        <authorList>
            <person name="Zhang D.C."/>
            <person name="Wu J."/>
            <person name="Neuner K."/>
            <person name="Yao J."/>
            <person name="Margesin R."/>
        </authorList>
    </citation>
    <scope>NUCLEOTIDE SEQUENCE [LARGE SCALE GENOMIC DNA]</scope>
    <source>
        <strain evidence="6 9">RU-4-M-4</strain>
    </source>
</reference>
<dbReference type="PANTHER" id="PTHR30244">
    <property type="entry name" value="TRANSAMINASE"/>
    <property type="match status" value="1"/>
</dbReference>
<name>A0A5M7B3N6_9FLAO</name>
<evidence type="ECO:0000256" key="5">
    <source>
        <dbReference type="RuleBase" id="RU004508"/>
    </source>
</evidence>
<dbReference type="CDD" id="cd00616">
    <property type="entry name" value="AHBA_syn"/>
    <property type="match status" value="1"/>
</dbReference>
<dbReference type="Pfam" id="PF01041">
    <property type="entry name" value="DegT_DnrJ_EryC1"/>
    <property type="match status" value="1"/>
</dbReference>
<sequence>MIKFLDLNAVNAKYEDAFKNVFNNFLKTGQYILGEQVSKFEDEFSAYCGTSYCIGVGSGLDALKLIFEAFKLQGKLAVGDEVLVPANTFIASVLAISESGLKPILVEPNIDTYNIDTGGIEAYITSKTKAILGVHLYGNLFDVESLEEISKKHNLLLIEDAAQAHGAVFKNLRRAGNLSTIAAFSFYPTKNLGALGDAGAITTNDKELHEIIKRLRSYGGLNVYQNDFKGCNSRLDEMQAAFLRIKLSDLDNINKQKQELANYFLEHIMSKQIVLPKKCNSGQQVYHQFVIRCKNRDKLKGYLLEHGIQTMIHYPVPIHKQKCFTEFNDLELPITENICNTVLSLPFYTTLTQAEINKIVSTLNNFN</sequence>
<dbReference type="InterPro" id="IPR015422">
    <property type="entry name" value="PyrdxlP-dep_Trfase_small"/>
</dbReference>
<reference evidence="7 8" key="2">
    <citation type="submission" date="2019-07" db="EMBL/GenBank/DDBJ databases">
        <title>Algibacter marinivivus sp. nov., isolated from the surface of a marine red alga.</title>
        <authorList>
            <person name="Zhong X."/>
            <person name="Xu W."/>
            <person name="Zhang Y."/>
            <person name="Zhang Q."/>
            <person name="Du Z."/>
        </authorList>
    </citation>
    <scope>NUCLEOTIDE SEQUENCE [LARGE SCALE GENOMIC DNA]</scope>
    <source>
        <strain evidence="7 8">RU-4-M-4</strain>
    </source>
</reference>
<proteinExistence type="inferred from homology"/>
<dbReference type="PANTHER" id="PTHR30244:SF36">
    <property type="entry name" value="3-OXO-GLUCOSE-6-PHOSPHATE:GLUTAMATE AMINOTRANSFERASE"/>
    <property type="match status" value="1"/>
</dbReference>
<dbReference type="RefSeq" id="WP_144116639.1">
    <property type="nucleotide sequence ID" value="NZ_JACHGE010000010.1"/>
</dbReference>
<evidence type="ECO:0000256" key="3">
    <source>
        <dbReference type="PIRSR" id="PIRSR000390-1"/>
    </source>
</evidence>
<dbReference type="Gene3D" id="3.40.640.10">
    <property type="entry name" value="Type I PLP-dependent aspartate aminotransferase-like (Major domain)"/>
    <property type="match status" value="1"/>
</dbReference>
<dbReference type="GO" id="GO:0000271">
    <property type="term" value="P:polysaccharide biosynthetic process"/>
    <property type="evidence" value="ECO:0007669"/>
    <property type="project" value="TreeGrafter"/>
</dbReference>
<evidence type="ECO:0000256" key="4">
    <source>
        <dbReference type="PIRSR" id="PIRSR000390-2"/>
    </source>
</evidence>
<evidence type="ECO:0000256" key="2">
    <source>
        <dbReference type="ARBA" id="ARBA00037999"/>
    </source>
</evidence>
<evidence type="ECO:0000313" key="9">
    <source>
        <dbReference type="Proteomes" id="UP000322315"/>
    </source>
</evidence>
<evidence type="ECO:0000313" key="8">
    <source>
        <dbReference type="Proteomes" id="UP000315145"/>
    </source>
</evidence>
<comment type="caution">
    <text evidence="6">The sequence shown here is derived from an EMBL/GenBank/DDBJ whole genome shotgun (WGS) entry which is preliminary data.</text>
</comment>
<organism evidence="6 9">
    <name type="scientific">Algibacter amylolyticus</name>
    <dbReference type="NCBI Taxonomy" id="1608400"/>
    <lineage>
        <taxon>Bacteria</taxon>
        <taxon>Pseudomonadati</taxon>
        <taxon>Bacteroidota</taxon>
        <taxon>Flavobacteriia</taxon>
        <taxon>Flavobacteriales</taxon>
        <taxon>Flavobacteriaceae</taxon>
        <taxon>Algibacter</taxon>
    </lineage>
</organism>
<keyword evidence="6" id="KW-0032">Aminotransferase</keyword>